<gene>
    <name evidence="3" type="ORF">GCM10011387_06020</name>
</gene>
<dbReference type="AlphaFoldDB" id="A0A916U0B9"/>
<evidence type="ECO:0000256" key="1">
    <source>
        <dbReference type="ARBA" id="ARBA00005445"/>
    </source>
</evidence>
<name>A0A916U0B9_9SPHI</name>
<keyword evidence="2" id="KW-0732">Signal</keyword>
<protein>
    <recommendedName>
        <fullName evidence="5">DUF3494 domain-containing protein</fullName>
    </recommendedName>
</protein>
<dbReference type="EMBL" id="BMIL01000002">
    <property type="protein sequence ID" value="GGC55219.1"/>
    <property type="molecule type" value="Genomic_DNA"/>
</dbReference>
<dbReference type="Proteomes" id="UP000651668">
    <property type="component" value="Unassembled WGS sequence"/>
</dbReference>
<dbReference type="Pfam" id="PF11999">
    <property type="entry name" value="Ice_binding"/>
    <property type="match status" value="1"/>
</dbReference>
<evidence type="ECO:0000313" key="3">
    <source>
        <dbReference type="EMBL" id="GGC55219.1"/>
    </source>
</evidence>
<comment type="caution">
    <text evidence="3">The sequence shown here is derived from an EMBL/GenBank/DDBJ whole genome shotgun (WGS) entry which is preliminary data.</text>
</comment>
<dbReference type="RefSeq" id="WP_188625363.1">
    <property type="nucleotide sequence ID" value="NZ_BMIL01000002.1"/>
</dbReference>
<evidence type="ECO:0000313" key="4">
    <source>
        <dbReference type="Proteomes" id="UP000651668"/>
    </source>
</evidence>
<dbReference type="InterPro" id="IPR021884">
    <property type="entry name" value="Ice-bd_prot"/>
</dbReference>
<comment type="similarity">
    <text evidence="1">Belongs to the ice-binding protein family.</text>
</comment>
<evidence type="ECO:0000256" key="2">
    <source>
        <dbReference type="ARBA" id="ARBA00022729"/>
    </source>
</evidence>
<accession>A0A916U0B9</accession>
<proteinExistence type="inferred from homology"/>
<organism evidence="3 4">
    <name type="scientific">Pedobacter quisquiliarum</name>
    <dbReference type="NCBI Taxonomy" id="1834438"/>
    <lineage>
        <taxon>Bacteria</taxon>
        <taxon>Pseudomonadati</taxon>
        <taxon>Bacteroidota</taxon>
        <taxon>Sphingobacteriia</taxon>
        <taxon>Sphingobacteriales</taxon>
        <taxon>Sphingobacteriaceae</taxon>
        <taxon>Pedobacter</taxon>
    </lineage>
</organism>
<keyword evidence="4" id="KW-1185">Reference proteome</keyword>
<reference evidence="3" key="1">
    <citation type="journal article" date="2014" name="Int. J. Syst. Evol. Microbiol.">
        <title>Complete genome sequence of Corynebacterium casei LMG S-19264T (=DSM 44701T), isolated from a smear-ripened cheese.</title>
        <authorList>
            <consortium name="US DOE Joint Genome Institute (JGI-PGF)"/>
            <person name="Walter F."/>
            <person name="Albersmeier A."/>
            <person name="Kalinowski J."/>
            <person name="Ruckert C."/>
        </authorList>
    </citation>
    <scope>NUCLEOTIDE SEQUENCE</scope>
    <source>
        <strain evidence="3">CGMCC 1.15343</strain>
    </source>
</reference>
<sequence>MNNFISASSKTAVRTTFCSLLILLAITSGCKKDNTENTPWGSANEPTTEGQVTGSIQLELGDAAAFTILAKSGITNTGKTAIQGNIGVSPIAATAITGFALSTDPSNQFSTSPFVTGKIYAADYATPTPAVLTKAIDNMEAAYTTAYGLTIPTPTVELNDGNISGRTIAPGIYKWSTGLLVSEAGVTLAGGPDDKWVFQIAGDLTLSSRARIKLTGGAKAKNITWVVAGQAVLGTNSHLCGSILSKTLISLNTGSYVTGRLLAQTAVTLNANTVDLPK</sequence>
<reference evidence="3" key="2">
    <citation type="submission" date="2020-09" db="EMBL/GenBank/DDBJ databases">
        <authorList>
            <person name="Sun Q."/>
            <person name="Zhou Y."/>
        </authorList>
    </citation>
    <scope>NUCLEOTIDE SEQUENCE</scope>
    <source>
        <strain evidence="3">CGMCC 1.15343</strain>
    </source>
</reference>
<evidence type="ECO:0008006" key="5">
    <source>
        <dbReference type="Google" id="ProtNLM"/>
    </source>
</evidence>